<evidence type="ECO:0000313" key="6">
    <source>
        <dbReference type="Proteomes" id="UP000466345"/>
    </source>
</evidence>
<evidence type="ECO:0000259" key="4">
    <source>
        <dbReference type="PROSITE" id="PS50893"/>
    </source>
</evidence>
<dbReference type="GO" id="GO:0016887">
    <property type="term" value="F:ATP hydrolysis activity"/>
    <property type="evidence" value="ECO:0007669"/>
    <property type="project" value="InterPro"/>
</dbReference>
<dbReference type="PANTHER" id="PTHR42788">
    <property type="entry name" value="TAURINE IMPORT ATP-BINDING PROTEIN-RELATED"/>
    <property type="match status" value="1"/>
</dbReference>
<dbReference type="Proteomes" id="UP000466345">
    <property type="component" value="Unassembled WGS sequence"/>
</dbReference>
<dbReference type="Gene3D" id="3.40.50.300">
    <property type="entry name" value="P-loop containing nucleotide triphosphate hydrolases"/>
    <property type="match status" value="1"/>
</dbReference>
<comment type="caution">
    <text evidence="5">The sequence shown here is derived from an EMBL/GenBank/DDBJ whole genome shotgun (WGS) entry which is preliminary data.</text>
</comment>
<dbReference type="PROSITE" id="PS50893">
    <property type="entry name" value="ABC_TRANSPORTER_2"/>
    <property type="match status" value="1"/>
</dbReference>
<gene>
    <name evidence="5" type="primary">tauB_2</name>
    <name evidence="5" type="ORF">SRB5_46790</name>
</gene>
<dbReference type="PANTHER" id="PTHR42788:SF20">
    <property type="entry name" value="ABC TRANSPORTER ATP-BINDING PROTEIN"/>
    <property type="match status" value="1"/>
</dbReference>
<keyword evidence="6" id="KW-1185">Reference proteome</keyword>
<dbReference type="PROSITE" id="PS00211">
    <property type="entry name" value="ABC_TRANSPORTER_1"/>
    <property type="match status" value="1"/>
</dbReference>
<dbReference type="EMBL" id="WEGJ01000021">
    <property type="protein sequence ID" value="MQY14511.1"/>
    <property type="molecule type" value="Genomic_DNA"/>
</dbReference>
<dbReference type="Pfam" id="PF00005">
    <property type="entry name" value="ABC_tran"/>
    <property type="match status" value="1"/>
</dbReference>
<protein>
    <submittedName>
        <fullName evidence="5">Taurine import ATP-binding protein TauB</fullName>
    </submittedName>
</protein>
<keyword evidence="3 5" id="KW-0067">ATP-binding</keyword>
<dbReference type="InterPro" id="IPR050166">
    <property type="entry name" value="ABC_transporter_ATP-bind"/>
</dbReference>
<reference evidence="5 6" key="1">
    <citation type="submission" date="2019-10" db="EMBL/GenBank/DDBJ databases">
        <title>Streptomyces smaragdinus sp. nov. and Streptomyces fabii sp. nov., isolated from the gut of fungus growing-termite Macrotermes natalensis.</title>
        <authorList>
            <person name="Schwitalla J."/>
            <person name="Benndorf R."/>
            <person name="Martin K."/>
            <person name="De Beer W."/>
            <person name="Kaster A.-K."/>
            <person name="Vollmers J."/>
            <person name="Poulsen M."/>
            <person name="Beemelmanns C."/>
        </authorList>
    </citation>
    <scope>NUCLEOTIDE SEQUENCE [LARGE SCALE GENOMIC DNA]</scope>
    <source>
        <strain evidence="5 6">RB5</strain>
    </source>
</reference>
<proteinExistence type="predicted"/>
<evidence type="ECO:0000256" key="1">
    <source>
        <dbReference type="ARBA" id="ARBA00022448"/>
    </source>
</evidence>
<accession>A0A7K0CM62</accession>
<keyword evidence="1" id="KW-0813">Transport</keyword>
<name>A0A7K0CM62_9ACTN</name>
<organism evidence="5 6">
    <name type="scientific">Streptomyces smaragdinus</name>
    <dbReference type="NCBI Taxonomy" id="2585196"/>
    <lineage>
        <taxon>Bacteria</taxon>
        <taxon>Bacillati</taxon>
        <taxon>Actinomycetota</taxon>
        <taxon>Actinomycetes</taxon>
        <taxon>Kitasatosporales</taxon>
        <taxon>Streptomycetaceae</taxon>
        <taxon>Streptomyces</taxon>
    </lineage>
</organism>
<dbReference type="InterPro" id="IPR003439">
    <property type="entry name" value="ABC_transporter-like_ATP-bd"/>
</dbReference>
<sequence>MITKNSNASGDCVIELKDAHVSFGDVVAVDKLSFQVNPGERVAILGQTGAGKSTIMNMLVGALAATSGTVRVVGLDPVADWHALRGKIAVAFQDARLLPWRTAHANVEMGLQFLGVDRRKRRDIAAEWLERVGLGHALTRYPHQLSGGMRQRVSLARALSVDPGVVLLDEAFSALDEATSVQLRGDFVRLAQTEKFTALIVTHSIEEAFEIADRVIVLGRPAKVMATYDTAEYDFSEPGSFETLRKTVSEMMRA</sequence>
<dbReference type="InterPro" id="IPR003593">
    <property type="entry name" value="AAA+_ATPase"/>
</dbReference>
<feature type="domain" description="ABC transporter" evidence="4">
    <location>
        <begin position="14"/>
        <end position="245"/>
    </location>
</feature>
<dbReference type="OrthoDB" id="8773773at2"/>
<dbReference type="AlphaFoldDB" id="A0A7K0CM62"/>
<dbReference type="SMART" id="SM00382">
    <property type="entry name" value="AAA"/>
    <property type="match status" value="1"/>
</dbReference>
<dbReference type="SUPFAM" id="SSF52540">
    <property type="entry name" value="P-loop containing nucleoside triphosphate hydrolases"/>
    <property type="match status" value="1"/>
</dbReference>
<keyword evidence="2" id="KW-0547">Nucleotide-binding</keyword>
<evidence type="ECO:0000256" key="3">
    <source>
        <dbReference type="ARBA" id="ARBA00022840"/>
    </source>
</evidence>
<dbReference type="RefSeq" id="WP_153455239.1">
    <property type="nucleotide sequence ID" value="NZ_WEGJ01000021.1"/>
</dbReference>
<dbReference type="InterPro" id="IPR017871">
    <property type="entry name" value="ABC_transporter-like_CS"/>
</dbReference>
<evidence type="ECO:0000256" key="2">
    <source>
        <dbReference type="ARBA" id="ARBA00022741"/>
    </source>
</evidence>
<dbReference type="GO" id="GO:0005524">
    <property type="term" value="F:ATP binding"/>
    <property type="evidence" value="ECO:0007669"/>
    <property type="project" value="UniProtKB-KW"/>
</dbReference>
<dbReference type="InterPro" id="IPR027417">
    <property type="entry name" value="P-loop_NTPase"/>
</dbReference>
<evidence type="ECO:0000313" key="5">
    <source>
        <dbReference type="EMBL" id="MQY14511.1"/>
    </source>
</evidence>